<dbReference type="Proteomes" id="UP000027432">
    <property type="component" value="Unassembled WGS sequence"/>
</dbReference>
<evidence type="ECO:0000313" key="3">
    <source>
        <dbReference type="EMBL" id="KEO55968.1"/>
    </source>
</evidence>
<sequence length="269" mass="28721">MSLSISGKTAIVTGAAHGIGLAIARHFIDRGAQVMFADIDEEKLLAELGDEAKSEGPARYFSGDLCEKLTVKNLLSATVDAFDRIDILVNCARTFAPCDPLEPSTEVLDAMLAQNMKSALRVSQLTAKRMIKQAEDEGRTEGEIGTIINVSTLASARTQPELMAYSIACAAQDQAIRSLAVALAPHRIRVNGVSFASVMSRSLQDALKENDDWREAICEGTPLGRIAPPSELAETVQYLASSGASFVTGQIINVDGGRGLLDRVQVPAF</sequence>
<dbReference type="EMBL" id="AUND01000001">
    <property type="protein sequence ID" value="KEO55968.1"/>
    <property type="molecule type" value="Genomic_DNA"/>
</dbReference>
<dbReference type="PANTHER" id="PTHR43639:SF1">
    <property type="entry name" value="SHORT-CHAIN DEHYDROGENASE_REDUCTASE FAMILY PROTEIN"/>
    <property type="match status" value="1"/>
</dbReference>
<proteinExistence type="inferred from homology"/>
<dbReference type="PRINTS" id="PR00081">
    <property type="entry name" value="GDHRDH"/>
</dbReference>
<dbReference type="Pfam" id="PF13561">
    <property type="entry name" value="adh_short_C2"/>
    <property type="match status" value="1"/>
</dbReference>
<accession>A0A074JK48</accession>
<evidence type="ECO:0000256" key="1">
    <source>
        <dbReference type="ARBA" id="ARBA00006484"/>
    </source>
</evidence>
<evidence type="ECO:0000256" key="2">
    <source>
        <dbReference type="ARBA" id="ARBA00023002"/>
    </source>
</evidence>
<dbReference type="eggNOG" id="COG1028">
    <property type="taxonomic scope" value="Bacteria"/>
</dbReference>
<reference evidence="3 4" key="1">
    <citation type="submission" date="2013-07" db="EMBL/GenBank/DDBJ databases">
        <title>Thioclava pacifica DSM 10166 Genome Sequencing.</title>
        <authorList>
            <person name="Lai Q."/>
            <person name="Shao Z."/>
        </authorList>
    </citation>
    <scope>NUCLEOTIDE SEQUENCE [LARGE SCALE GENOMIC DNA]</scope>
    <source>
        <strain evidence="3 4">DSM 10166</strain>
    </source>
</reference>
<dbReference type="AlphaFoldDB" id="A0A074JK48"/>
<keyword evidence="2" id="KW-0560">Oxidoreductase</keyword>
<dbReference type="GO" id="GO:0016491">
    <property type="term" value="F:oxidoreductase activity"/>
    <property type="evidence" value="ECO:0007669"/>
    <property type="project" value="UniProtKB-KW"/>
</dbReference>
<comment type="caution">
    <text evidence="3">The sequence shown here is derived from an EMBL/GenBank/DDBJ whole genome shotgun (WGS) entry which is preliminary data.</text>
</comment>
<dbReference type="SUPFAM" id="SSF51735">
    <property type="entry name" value="NAD(P)-binding Rossmann-fold domains"/>
    <property type="match status" value="1"/>
</dbReference>
<gene>
    <name evidence="3" type="ORF">TP2_00175</name>
</gene>
<dbReference type="Gene3D" id="3.40.50.720">
    <property type="entry name" value="NAD(P)-binding Rossmann-like Domain"/>
    <property type="match status" value="1"/>
</dbReference>
<dbReference type="InterPro" id="IPR002347">
    <property type="entry name" value="SDR_fam"/>
</dbReference>
<dbReference type="InterPro" id="IPR036291">
    <property type="entry name" value="NAD(P)-bd_dom_sf"/>
</dbReference>
<evidence type="ECO:0008006" key="5">
    <source>
        <dbReference type="Google" id="ProtNLM"/>
    </source>
</evidence>
<organism evidence="3 4">
    <name type="scientific">Thioclava pacifica DSM 10166</name>
    <dbReference type="NCBI Taxonomy" id="1353537"/>
    <lineage>
        <taxon>Bacteria</taxon>
        <taxon>Pseudomonadati</taxon>
        <taxon>Pseudomonadota</taxon>
        <taxon>Alphaproteobacteria</taxon>
        <taxon>Rhodobacterales</taxon>
        <taxon>Paracoccaceae</taxon>
        <taxon>Thioclava</taxon>
    </lineage>
</organism>
<protein>
    <recommendedName>
        <fullName evidence="5">Oxidoreductase</fullName>
    </recommendedName>
</protein>
<comment type="similarity">
    <text evidence="1">Belongs to the short-chain dehydrogenases/reductases (SDR) family.</text>
</comment>
<dbReference type="CDD" id="cd05233">
    <property type="entry name" value="SDR_c"/>
    <property type="match status" value="1"/>
</dbReference>
<name>A0A074JK48_9RHOB</name>
<dbReference type="FunFam" id="3.40.50.720:FF:000084">
    <property type="entry name" value="Short-chain dehydrogenase reductase"/>
    <property type="match status" value="1"/>
</dbReference>
<dbReference type="RefSeq" id="WP_038072071.1">
    <property type="nucleotide sequence ID" value="NZ_AUND01000001.1"/>
</dbReference>
<keyword evidence="4" id="KW-1185">Reference proteome</keyword>
<dbReference type="PANTHER" id="PTHR43639">
    <property type="entry name" value="OXIDOREDUCTASE, SHORT-CHAIN DEHYDROGENASE/REDUCTASE FAMILY (AFU_ORTHOLOGUE AFUA_5G02870)"/>
    <property type="match status" value="1"/>
</dbReference>
<evidence type="ECO:0000313" key="4">
    <source>
        <dbReference type="Proteomes" id="UP000027432"/>
    </source>
</evidence>
<dbReference type="OrthoDB" id="9790146at2"/>
<dbReference type="STRING" id="1353537.TP2_00175"/>